<gene>
    <name evidence="1" type="ORF">JKP88DRAFT_196778</name>
</gene>
<evidence type="ECO:0000313" key="2">
    <source>
        <dbReference type="Proteomes" id="UP000664859"/>
    </source>
</evidence>
<name>A0A835YJK1_9STRA</name>
<sequence length="550" mass="56060">MASGGSDAEAQARSSNVDRMCSLEGFDVIIVCTGSEHQASYWQARLEAGQGSIIPHGSKVLAVTEDWPGGAGNALGTLFAWQNAAALARARYPGFDLDAELNSGRISAGLFHTAGKGTRLAPLPGSESNNKPGVKLPAAVRRGGGSGGSGGADGESAVALTILEAVIKQTSIYARSRRGRLSVFWGDQVFIASVSADYTPTCHADILCTLGPMPDAETWRARGLDKYGLIAVTASGAAQVEKVDHATAVRLLASLGAVSQVGASLGSFSVSAALLAALLSEFAGELRARAGKLDTDPHLWMPLTLPCAAYVELMAQKGVAEGDAAAHHARMAGVRERLMQADGGGACGLFGAVDVGAAAYWWDYGQLPLYVKNCLLLCAQGPEAALLRRFAAAEQCSGGGSGGGGGGGASVDAASVVSACALGAGSVRGSALAFVRCARVEAEGCILVNVTARKVTAGPGAVVYNVVDDSEEGLSVAAGGVLVGVGDAQGGQTLVRSSKDVDGGKAWKEAVLGNSRSFEQIYEANMTADVAAVERLRTAAAHVLWRSIQG</sequence>
<accession>A0A835YJK1</accession>
<reference evidence="1" key="1">
    <citation type="submission" date="2021-02" db="EMBL/GenBank/DDBJ databases">
        <title>First Annotated Genome of the Yellow-green Alga Tribonema minus.</title>
        <authorList>
            <person name="Mahan K.M."/>
        </authorList>
    </citation>
    <scope>NUCLEOTIDE SEQUENCE</scope>
    <source>
        <strain evidence="1">UTEX B ZZ1240</strain>
    </source>
</reference>
<proteinExistence type="predicted"/>
<protein>
    <submittedName>
        <fullName evidence="1">Uncharacterized protein</fullName>
    </submittedName>
</protein>
<evidence type="ECO:0000313" key="1">
    <source>
        <dbReference type="EMBL" id="KAG5175633.1"/>
    </source>
</evidence>
<dbReference type="EMBL" id="JAFCMP010000547">
    <property type="protein sequence ID" value="KAG5175633.1"/>
    <property type="molecule type" value="Genomic_DNA"/>
</dbReference>
<dbReference type="AlphaFoldDB" id="A0A835YJK1"/>
<dbReference type="Proteomes" id="UP000664859">
    <property type="component" value="Unassembled WGS sequence"/>
</dbReference>
<comment type="caution">
    <text evidence="1">The sequence shown here is derived from an EMBL/GenBank/DDBJ whole genome shotgun (WGS) entry which is preliminary data.</text>
</comment>
<dbReference type="OrthoDB" id="185024at2759"/>
<organism evidence="1 2">
    <name type="scientific">Tribonema minus</name>
    <dbReference type="NCBI Taxonomy" id="303371"/>
    <lineage>
        <taxon>Eukaryota</taxon>
        <taxon>Sar</taxon>
        <taxon>Stramenopiles</taxon>
        <taxon>Ochrophyta</taxon>
        <taxon>PX clade</taxon>
        <taxon>Xanthophyceae</taxon>
        <taxon>Tribonematales</taxon>
        <taxon>Tribonemataceae</taxon>
        <taxon>Tribonema</taxon>
    </lineage>
</organism>
<keyword evidence="2" id="KW-1185">Reference proteome</keyword>